<accession>A0A7X2NPA5</accession>
<dbReference type="RefSeq" id="WP_154473892.1">
    <property type="nucleotide sequence ID" value="NZ_VUMD01000027.1"/>
</dbReference>
<proteinExistence type="predicted"/>
<reference evidence="1 2" key="1">
    <citation type="submission" date="2019-08" db="EMBL/GenBank/DDBJ databases">
        <title>In-depth cultivation of the pig gut microbiome towards novel bacterial diversity and tailored functional studies.</title>
        <authorList>
            <person name="Wylensek D."/>
            <person name="Hitch T.C.A."/>
            <person name="Clavel T."/>
        </authorList>
    </citation>
    <scope>NUCLEOTIDE SEQUENCE [LARGE SCALE GENOMIC DNA]</scope>
    <source>
        <strain evidence="1 2">WCA-389-WT-23D1</strain>
    </source>
</reference>
<name>A0A7X2NPA5_9CLOT</name>
<keyword evidence="2" id="KW-1185">Reference proteome</keyword>
<comment type="caution">
    <text evidence="1">The sequence shown here is derived from an EMBL/GenBank/DDBJ whole genome shotgun (WGS) entry which is preliminary data.</text>
</comment>
<dbReference type="Proteomes" id="UP000429958">
    <property type="component" value="Unassembled WGS sequence"/>
</dbReference>
<dbReference type="EMBL" id="VUMD01000027">
    <property type="protein sequence ID" value="MSS38489.1"/>
    <property type="molecule type" value="Genomic_DNA"/>
</dbReference>
<evidence type="ECO:0000313" key="1">
    <source>
        <dbReference type="EMBL" id="MSS38489.1"/>
    </source>
</evidence>
<evidence type="ECO:0000313" key="2">
    <source>
        <dbReference type="Proteomes" id="UP000429958"/>
    </source>
</evidence>
<protein>
    <submittedName>
        <fullName evidence="1">Uncharacterized protein</fullName>
    </submittedName>
</protein>
<sequence>MLRLGGGRSAVFVESSIMAHPPSGSVQTECVRIPYDAPPLSCGRICQGVTISHRVGGNVERE</sequence>
<gene>
    <name evidence="1" type="ORF">FYJ39_18715</name>
</gene>
<dbReference type="AlphaFoldDB" id="A0A7X2NPA5"/>
<organism evidence="1 2">
    <name type="scientific">Clostridium porci</name>
    <dbReference type="NCBI Taxonomy" id="2605778"/>
    <lineage>
        <taxon>Bacteria</taxon>
        <taxon>Bacillati</taxon>
        <taxon>Bacillota</taxon>
        <taxon>Clostridia</taxon>
        <taxon>Eubacteriales</taxon>
        <taxon>Clostridiaceae</taxon>
        <taxon>Clostridium</taxon>
    </lineage>
</organism>